<feature type="transmembrane region" description="Helical" evidence="7">
    <location>
        <begin position="28"/>
        <end position="48"/>
    </location>
</feature>
<dbReference type="CDD" id="cd00060">
    <property type="entry name" value="FHA"/>
    <property type="match status" value="1"/>
</dbReference>
<feature type="region of interest" description="Disordered" evidence="6">
    <location>
        <begin position="339"/>
        <end position="359"/>
    </location>
</feature>
<dbReference type="InterPro" id="IPR008984">
    <property type="entry name" value="SMAD_FHA_dom_sf"/>
</dbReference>
<keyword evidence="10" id="KW-1185">Reference proteome</keyword>
<dbReference type="PROSITE" id="PS50006">
    <property type="entry name" value="FHA_DOMAIN"/>
    <property type="match status" value="1"/>
</dbReference>
<dbReference type="OrthoDB" id="3254248at2"/>
<evidence type="ECO:0000256" key="7">
    <source>
        <dbReference type="SAM" id="Phobius"/>
    </source>
</evidence>
<dbReference type="Pfam" id="PF06271">
    <property type="entry name" value="RDD"/>
    <property type="match status" value="1"/>
</dbReference>
<dbReference type="InterPro" id="IPR000253">
    <property type="entry name" value="FHA_dom"/>
</dbReference>
<evidence type="ECO:0000313" key="10">
    <source>
        <dbReference type="Proteomes" id="UP000266895"/>
    </source>
</evidence>
<protein>
    <submittedName>
        <fullName evidence="9">RDD family</fullName>
    </submittedName>
</protein>
<feature type="region of interest" description="Disordered" evidence="6">
    <location>
        <begin position="152"/>
        <end position="211"/>
    </location>
</feature>
<dbReference type="Gene3D" id="2.60.200.20">
    <property type="match status" value="1"/>
</dbReference>
<reference evidence="9 10" key="1">
    <citation type="submission" date="2018-12" db="EMBL/GenBank/DDBJ databases">
        <authorList>
            <consortium name="Pathogen Informatics"/>
        </authorList>
    </citation>
    <scope>NUCLEOTIDE SEQUENCE [LARGE SCALE GENOMIC DNA]</scope>
    <source>
        <strain evidence="9 10">NCTC11636</strain>
    </source>
</reference>
<feature type="transmembrane region" description="Helical" evidence="7">
    <location>
        <begin position="104"/>
        <end position="127"/>
    </location>
</feature>
<evidence type="ECO:0000256" key="5">
    <source>
        <dbReference type="ARBA" id="ARBA00023136"/>
    </source>
</evidence>
<dbReference type="Pfam" id="PF00498">
    <property type="entry name" value="FHA"/>
    <property type="match status" value="1"/>
</dbReference>
<evidence type="ECO:0000259" key="8">
    <source>
        <dbReference type="PROSITE" id="PS50006"/>
    </source>
</evidence>
<dbReference type="Proteomes" id="UP000266895">
    <property type="component" value="Chromosome"/>
</dbReference>
<gene>
    <name evidence="9" type="ORF">NCTC11636_02142</name>
</gene>
<sequence>MTSTAPMLPRSAVGRALSAAPASVTSRVLAGLIDVAVYALVWVALVAAARAGGMGGTPTAVALALVVLLPREIVLARSGWSVGGRLLKVRVIDADTGRAPMTRLFVHADLLLITLLPTLGLGALLLMRAAAKDPHGQGWHDRLAGVRVITTAGPTPQAEAPWRARSSQPEEGPSPGPGVTPPPGTTPPGSASPSGPVAPRTGAAPADELFPDNRFAFSPEEVRRDIAHTFDTTSVSGAQPESSPQAIIDSVPWSAVPTYLDSPTADEPDVTRFPTWAATSPEPMRSAGSPVSGQVPAQAPIQGPPSSPGAAGTPAPAPSTSTIPVPVTPTSKRLVELGTGATPADAPTTLPPASPMRSRRTARLRIRLVPVIGGDPIPLIGPTVMGRDPQNISDYPDAERVSLPDATRSISKTHAAVAPVPGGVWVTDLHSTNGTRVEHKDRIEAAVPGVPSPAPTGSIVVLGRAAYRVEA</sequence>
<feature type="compositionally biased region" description="Low complexity" evidence="6">
    <location>
        <begin position="187"/>
        <end position="199"/>
    </location>
</feature>
<feature type="transmembrane region" description="Helical" evidence="7">
    <location>
        <begin position="60"/>
        <end position="80"/>
    </location>
</feature>
<feature type="compositionally biased region" description="Low complexity" evidence="6">
    <location>
        <begin position="339"/>
        <end position="348"/>
    </location>
</feature>
<keyword evidence="4 7" id="KW-1133">Transmembrane helix</keyword>
<evidence type="ECO:0000256" key="4">
    <source>
        <dbReference type="ARBA" id="ARBA00022989"/>
    </source>
</evidence>
<organism evidence="9 10">
    <name type="scientific">Actinomyces howellii</name>
    <dbReference type="NCBI Taxonomy" id="52771"/>
    <lineage>
        <taxon>Bacteria</taxon>
        <taxon>Bacillati</taxon>
        <taxon>Actinomycetota</taxon>
        <taxon>Actinomycetes</taxon>
        <taxon>Actinomycetales</taxon>
        <taxon>Actinomycetaceae</taxon>
        <taxon>Actinomyces</taxon>
    </lineage>
</organism>
<evidence type="ECO:0000256" key="3">
    <source>
        <dbReference type="ARBA" id="ARBA00022692"/>
    </source>
</evidence>
<name>A0A448HIW9_9ACTO</name>
<evidence type="ECO:0000256" key="1">
    <source>
        <dbReference type="ARBA" id="ARBA00004141"/>
    </source>
</evidence>
<dbReference type="InterPro" id="IPR010432">
    <property type="entry name" value="RDD"/>
</dbReference>
<feature type="compositionally biased region" description="Pro residues" evidence="6">
    <location>
        <begin position="172"/>
        <end position="186"/>
    </location>
</feature>
<proteinExistence type="predicted"/>
<dbReference type="EMBL" id="LR134350">
    <property type="protein sequence ID" value="VEG29629.1"/>
    <property type="molecule type" value="Genomic_DNA"/>
</dbReference>
<dbReference type="GO" id="GO:0016020">
    <property type="term" value="C:membrane"/>
    <property type="evidence" value="ECO:0007669"/>
    <property type="project" value="UniProtKB-SubCell"/>
</dbReference>
<evidence type="ECO:0000313" key="9">
    <source>
        <dbReference type="EMBL" id="VEG29629.1"/>
    </source>
</evidence>
<keyword evidence="3 7" id="KW-0812">Transmembrane</keyword>
<evidence type="ECO:0000256" key="2">
    <source>
        <dbReference type="ARBA" id="ARBA00022553"/>
    </source>
</evidence>
<dbReference type="SUPFAM" id="SSF49879">
    <property type="entry name" value="SMAD/FHA domain"/>
    <property type="match status" value="1"/>
</dbReference>
<feature type="compositionally biased region" description="Low complexity" evidence="6">
    <location>
        <begin position="308"/>
        <end position="327"/>
    </location>
</feature>
<keyword evidence="2" id="KW-0597">Phosphoprotein</keyword>
<feature type="region of interest" description="Disordered" evidence="6">
    <location>
        <begin position="259"/>
        <end position="327"/>
    </location>
</feature>
<keyword evidence="5 7" id="KW-0472">Membrane</keyword>
<evidence type="ECO:0000256" key="6">
    <source>
        <dbReference type="SAM" id="MobiDB-lite"/>
    </source>
</evidence>
<dbReference type="KEGG" id="ahw:NCTC11636_02142"/>
<feature type="domain" description="FHA" evidence="8">
    <location>
        <begin position="383"/>
        <end position="442"/>
    </location>
</feature>
<dbReference type="AlphaFoldDB" id="A0A448HIW9"/>
<dbReference type="RefSeq" id="WP_126383098.1">
    <property type="nucleotide sequence ID" value="NZ_LR134350.1"/>
</dbReference>
<accession>A0A448HIW9</accession>
<comment type="subcellular location">
    <subcellularLocation>
        <location evidence="1">Membrane</location>
        <topology evidence="1">Multi-pass membrane protein</topology>
    </subcellularLocation>
</comment>